<reference evidence="8" key="1">
    <citation type="submission" date="2016-11" db="EMBL/GenBank/DDBJ databases">
        <authorList>
            <person name="Varghese N."/>
            <person name="Submissions S."/>
        </authorList>
    </citation>
    <scope>NUCLEOTIDE SEQUENCE [LARGE SCALE GENOMIC DNA]</scope>
    <source>
        <strain evidence="8">DSM 14834</strain>
    </source>
</reference>
<dbReference type="AlphaFoldDB" id="A0A1M4VHL0"/>
<dbReference type="InterPro" id="IPR017867">
    <property type="entry name" value="Tyr_phospatase_low_mol_wt"/>
</dbReference>
<dbReference type="Proteomes" id="UP000242857">
    <property type="component" value="Unassembled WGS sequence"/>
</dbReference>
<dbReference type="Gene3D" id="3.40.50.2300">
    <property type="match status" value="1"/>
</dbReference>
<dbReference type="InterPro" id="IPR023485">
    <property type="entry name" value="Ptyr_pPase"/>
</dbReference>
<evidence type="ECO:0000256" key="2">
    <source>
        <dbReference type="ARBA" id="ARBA00013064"/>
    </source>
</evidence>
<dbReference type="InterPro" id="IPR036196">
    <property type="entry name" value="Ptyr_pPase_sf"/>
</dbReference>
<evidence type="ECO:0000256" key="1">
    <source>
        <dbReference type="ARBA" id="ARBA00011063"/>
    </source>
</evidence>
<organism evidence="7 8">
    <name type="scientific">Thermomonas hydrothermalis</name>
    <dbReference type="NCBI Taxonomy" id="213588"/>
    <lineage>
        <taxon>Bacteria</taxon>
        <taxon>Pseudomonadati</taxon>
        <taxon>Pseudomonadota</taxon>
        <taxon>Gammaproteobacteria</taxon>
        <taxon>Lysobacterales</taxon>
        <taxon>Lysobacteraceae</taxon>
        <taxon>Thermomonas</taxon>
    </lineage>
</organism>
<dbReference type="PANTHER" id="PTHR11717">
    <property type="entry name" value="LOW MOLECULAR WEIGHT PROTEIN TYROSINE PHOSPHATASE"/>
    <property type="match status" value="1"/>
</dbReference>
<dbReference type="SMART" id="SM00226">
    <property type="entry name" value="LMWPc"/>
    <property type="match status" value="1"/>
</dbReference>
<evidence type="ECO:0000313" key="8">
    <source>
        <dbReference type="Proteomes" id="UP000242857"/>
    </source>
</evidence>
<sequence length="159" mass="17434">MSRPFSILMLCLGNICRSPTAEGVLRARLAEAGLDQQVRVDSAGTGSSHVGQAPDPRAIACAARHGIDLSGLRARRLTLEDYDEFDLILCADRSILHEARIRKPRTAHAEVELLLEWAGVGKKDVPDPYYGGARDFEQAYRLIEQGVAGIVARLREGRL</sequence>
<keyword evidence="8" id="KW-1185">Reference proteome</keyword>
<comment type="similarity">
    <text evidence="1">Belongs to the low molecular weight phosphotyrosine protein phosphatase family.</text>
</comment>
<evidence type="ECO:0000313" key="7">
    <source>
        <dbReference type="EMBL" id="SHE68377.1"/>
    </source>
</evidence>
<dbReference type="SUPFAM" id="SSF52788">
    <property type="entry name" value="Phosphotyrosine protein phosphatases I"/>
    <property type="match status" value="1"/>
</dbReference>
<dbReference type="EMBL" id="FQUK01000011">
    <property type="protein sequence ID" value="SHE68377.1"/>
    <property type="molecule type" value="Genomic_DNA"/>
</dbReference>
<keyword evidence="4" id="KW-0904">Protein phosphatase</keyword>
<gene>
    <name evidence="7" type="ORF">SAMN02745204_00935</name>
</gene>
<feature type="active site" evidence="5">
    <location>
        <position position="17"/>
    </location>
</feature>
<accession>A0A1M4VHL0</accession>
<dbReference type="EC" id="3.1.3.48" evidence="2"/>
<protein>
    <recommendedName>
        <fullName evidence="2">protein-tyrosine-phosphatase</fullName>
        <ecNumber evidence="2">3.1.3.48</ecNumber>
    </recommendedName>
</protein>
<evidence type="ECO:0000259" key="6">
    <source>
        <dbReference type="SMART" id="SM00226"/>
    </source>
</evidence>
<dbReference type="STRING" id="213588.SAMN02745204_00935"/>
<dbReference type="GO" id="GO:0004725">
    <property type="term" value="F:protein tyrosine phosphatase activity"/>
    <property type="evidence" value="ECO:0007669"/>
    <property type="project" value="UniProtKB-EC"/>
</dbReference>
<dbReference type="RefSeq" id="WP_072755454.1">
    <property type="nucleotide sequence ID" value="NZ_FQUK01000011.1"/>
</dbReference>
<keyword evidence="3" id="KW-0378">Hydrolase</keyword>
<dbReference type="PANTHER" id="PTHR11717:SF7">
    <property type="entry name" value="LOW MOLECULAR WEIGHT PHOSPHOTYROSINE PROTEIN PHOSPHATASE"/>
    <property type="match status" value="1"/>
</dbReference>
<proteinExistence type="inferred from homology"/>
<dbReference type="CDD" id="cd16343">
    <property type="entry name" value="LMWPTP"/>
    <property type="match status" value="1"/>
</dbReference>
<evidence type="ECO:0000256" key="3">
    <source>
        <dbReference type="ARBA" id="ARBA00022801"/>
    </source>
</evidence>
<dbReference type="InterPro" id="IPR050438">
    <property type="entry name" value="LMW_PTPase"/>
</dbReference>
<dbReference type="OrthoDB" id="9784339at2"/>
<evidence type="ECO:0000256" key="4">
    <source>
        <dbReference type="ARBA" id="ARBA00022912"/>
    </source>
</evidence>
<feature type="active site" description="Nucleophile" evidence="5">
    <location>
        <position position="11"/>
    </location>
</feature>
<feature type="active site" description="Proton donor" evidence="5">
    <location>
        <position position="127"/>
    </location>
</feature>
<dbReference type="PRINTS" id="PR00719">
    <property type="entry name" value="LMWPTPASE"/>
</dbReference>
<feature type="domain" description="Phosphotyrosine protein phosphatase I" evidence="6">
    <location>
        <begin position="5"/>
        <end position="153"/>
    </location>
</feature>
<dbReference type="Pfam" id="PF01451">
    <property type="entry name" value="LMWPc"/>
    <property type="match status" value="1"/>
</dbReference>
<name>A0A1M4VHL0_9GAMM</name>
<evidence type="ECO:0000256" key="5">
    <source>
        <dbReference type="PIRSR" id="PIRSR617867-1"/>
    </source>
</evidence>